<evidence type="ECO:0000313" key="9">
    <source>
        <dbReference type="Proteomes" id="UP001258017"/>
    </source>
</evidence>
<gene>
    <name evidence="8" type="ORF">KPH14_007230</name>
</gene>
<organism evidence="8 9">
    <name type="scientific">Odynerus spinipes</name>
    <dbReference type="NCBI Taxonomy" id="1348599"/>
    <lineage>
        <taxon>Eukaryota</taxon>
        <taxon>Metazoa</taxon>
        <taxon>Ecdysozoa</taxon>
        <taxon>Arthropoda</taxon>
        <taxon>Hexapoda</taxon>
        <taxon>Insecta</taxon>
        <taxon>Pterygota</taxon>
        <taxon>Neoptera</taxon>
        <taxon>Endopterygota</taxon>
        <taxon>Hymenoptera</taxon>
        <taxon>Apocrita</taxon>
        <taxon>Aculeata</taxon>
        <taxon>Vespoidea</taxon>
        <taxon>Vespidae</taxon>
        <taxon>Eumeninae</taxon>
        <taxon>Odynerus</taxon>
    </lineage>
</organism>
<evidence type="ECO:0000256" key="2">
    <source>
        <dbReference type="ARBA" id="ARBA00006744"/>
    </source>
</evidence>
<comment type="similarity">
    <text evidence="2">Belongs to the TMEM183 family.</text>
</comment>
<feature type="domain" description="F-box" evidence="7">
    <location>
        <begin position="39"/>
        <end position="77"/>
    </location>
</feature>
<name>A0AAD9RB96_9HYME</name>
<evidence type="ECO:0000256" key="4">
    <source>
        <dbReference type="ARBA" id="ARBA00022989"/>
    </source>
</evidence>
<dbReference type="GO" id="GO:0019005">
    <property type="term" value="C:SCF ubiquitin ligase complex"/>
    <property type="evidence" value="ECO:0007669"/>
    <property type="project" value="TreeGrafter"/>
</dbReference>
<dbReference type="InterPro" id="IPR036047">
    <property type="entry name" value="F-box-like_dom_sf"/>
</dbReference>
<keyword evidence="9" id="KW-1185">Reference proteome</keyword>
<comment type="caution">
    <text evidence="8">The sequence shown here is derived from an EMBL/GenBank/DDBJ whole genome shotgun (WGS) entry which is preliminary data.</text>
</comment>
<accession>A0AAD9RB96</accession>
<keyword evidence="3" id="KW-0812">Transmembrane</keyword>
<dbReference type="AlphaFoldDB" id="A0AAD9RB96"/>
<evidence type="ECO:0000256" key="3">
    <source>
        <dbReference type="ARBA" id="ARBA00022692"/>
    </source>
</evidence>
<reference evidence="8" key="2">
    <citation type="journal article" date="2023" name="Commun. Biol.">
        <title>Intrasexual cuticular hydrocarbon dimorphism in a wasp sheds light on hydrocarbon biosynthesis genes in Hymenoptera.</title>
        <authorList>
            <person name="Moris V.C."/>
            <person name="Podsiadlowski L."/>
            <person name="Martin S."/>
            <person name="Oeyen J.P."/>
            <person name="Donath A."/>
            <person name="Petersen M."/>
            <person name="Wilbrandt J."/>
            <person name="Misof B."/>
            <person name="Liedtke D."/>
            <person name="Thamm M."/>
            <person name="Scheiner R."/>
            <person name="Schmitt T."/>
            <person name="Niehuis O."/>
        </authorList>
    </citation>
    <scope>NUCLEOTIDE SEQUENCE</scope>
    <source>
        <strain evidence="8">GBR_01_08_01A</strain>
    </source>
</reference>
<comment type="subcellular location">
    <subcellularLocation>
        <location evidence="1">Membrane</location>
        <topology evidence="1">Single-pass membrane protein</topology>
    </subcellularLocation>
</comment>
<dbReference type="PANTHER" id="PTHR20988">
    <property type="entry name" value="TRANSMEMBRANE PROTEIN 183A-RELATED"/>
    <property type="match status" value="1"/>
</dbReference>
<dbReference type="SUPFAM" id="SSF81383">
    <property type="entry name" value="F-box domain"/>
    <property type="match status" value="1"/>
</dbReference>
<evidence type="ECO:0000313" key="8">
    <source>
        <dbReference type="EMBL" id="KAK2575856.1"/>
    </source>
</evidence>
<dbReference type="PANTHER" id="PTHR20988:SF2">
    <property type="entry name" value="TRANSMEMBRANE PROTEIN 183A-RELATED"/>
    <property type="match status" value="1"/>
</dbReference>
<dbReference type="Pfam" id="PF00646">
    <property type="entry name" value="F-box"/>
    <property type="match status" value="1"/>
</dbReference>
<feature type="region of interest" description="Disordered" evidence="6">
    <location>
        <begin position="1"/>
        <end position="27"/>
    </location>
</feature>
<evidence type="ECO:0000256" key="6">
    <source>
        <dbReference type="SAM" id="MobiDB-lite"/>
    </source>
</evidence>
<keyword evidence="4" id="KW-1133">Transmembrane helix</keyword>
<evidence type="ECO:0000259" key="7">
    <source>
        <dbReference type="Pfam" id="PF00646"/>
    </source>
</evidence>
<dbReference type="GO" id="GO:0031647">
    <property type="term" value="P:regulation of protein stability"/>
    <property type="evidence" value="ECO:0007669"/>
    <property type="project" value="TreeGrafter"/>
</dbReference>
<evidence type="ECO:0000256" key="5">
    <source>
        <dbReference type="ARBA" id="ARBA00023136"/>
    </source>
</evidence>
<protein>
    <recommendedName>
        <fullName evidence="7">F-box domain-containing protein</fullName>
    </recommendedName>
</protein>
<dbReference type="GO" id="GO:0016020">
    <property type="term" value="C:membrane"/>
    <property type="evidence" value="ECO:0007669"/>
    <property type="project" value="UniProtKB-SubCell"/>
</dbReference>
<dbReference type="InterPro" id="IPR001810">
    <property type="entry name" value="F-box_dom"/>
</dbReference>
<proteinExistence type="inferred from homology"/>
<dbReference type="InterPro" id="IPR026509">
    <property type="entry name" value="TMEM183"/>
</dbReference>
<keyword evidence="5" id="KW-0472">Membrane</keyword>
<reference evidence="8" key="1">
    <citation type="submission" date="2021-08" db="EMBL/GenBank/DDBJ databases">
        <authorList>
            <person name="Misof B."/>
            <person name="Oliver O."/>
            <person name="Podsiadlowski L."/>
            <person name="Donath A."/>
            <person name="Peters R."/>
            <person name="Mayer C."/>
            <person name="Rust J."/>
            <person name="Gunkel S."/>
            <person name="Lesny P."/>
            <person name="Martin S."/>
            <person name="Oeyen J.P."/>
            <person name="Petersen M."/>
            <person name="Panagiotis P."/>
            <person name="Wilbrandt J."/>
            <person name="Tanja T."/>
        </authorList>
    </citation>
    <scope>NUCLEOTIDE SEQUENCE</scope>
    <source>
        <strain evidence="8">GBR_01_08_01A</strain>
        <tissue evidence="8">Thorax + abdomen</tissue>
    </source>
</reference>
<sequence length="290" mass="34260">MSQAKQKGFIKDLSSKKQSRNQKIKPNEETKECIGADYPLDIWFIISEYIKPEDVAKFACICRSSYYVTTTPKFWFHLYKTYYKFIPGMPQRLQPHCMIQQHGLRACVIRTLHHTYFSKRNASSYVSRLQQQEPHSLVKRQCSLMWHKKGTNWWYFFFKLKEISRICNGTLTQRRDRNMREETEDIEIIEDINANPEEGCKLLQVRCLKYSNLPLVTGLILQKVSVTLMPGLKYLRLQLGFGTSDLPNAVTNQIILNDVTDYEVLDWWHPRYPHHDTMSIIHLTADDSWD</sequence>
<dbReference type="EMBL" id="JAIFRP010004408">
    <property type="protein sequence ID" value="KAK2575856.1"/>
    <property type="molecule type" value="Genomic_DNA"/>
</dbReference>
<dbReference type="Proteomes" id="UP001258017">
    <property type="component" value="Unassembled WGS sequence"/>
</dbReference>
<evidence type="ECO:0000256" key="1">
    <source>
        <dbReference type="ARBA" id="ARBA00004167"/>
    </source>
</evidence>